<sequence length="91" mass="10526">MTPIQTSMRKCQLTRASARRSRNWSSGRVGARTELFMNQLPLLKCRRRCCELTRRPFLRPAASAGRFGTHQVSFHASTVQKDRDFERISIT</sequence>
<dbReference type="AlphaFoldDB" id="A0A4C1Y5N5"/>
<keyword evidence="3" id="KW-1185">Reference proteome</keyword>
<organism evidence="2 3">
    <name type="scientific">Eumeta variegata</name>
    <name type="common">Bagworm moth</name>
    <name type="synonym">Eumeta japonica</name>
    <dbReference type="NCBI Taxonomy" id="151549"/>
    <lineage>
        <taxon>Eukaryota</taxon>
        <taxon>Metazoa</taxon>
        <taxon>Ecdysozoa</taxon>
        <taxon>Arthropoda</taxon>
        <taxon>Hexapoda</taxon>
        <taxon>Insecta</taxon>
        <taxon>Pterygota</taxon>
        <taxon>Neoptera</taxon>
        <taxon>Endopterygota</taxon>
        <taxon>Lepidoptera</taxon>
        <taxon>Glossata</taxon>
        <taxon>Ditrysia</taxon>
        <taxon>Tineoidea</taxon>
        <taxon>Psychidae</taxon>
        <taxon>Oiketicinae</taxon>
        <taxon>Eumeta</taxon>
    </lineage>
</organism>
<dbReference type="EMBL" id="BGZK01001082">
    <property type="protein sequence ID" value="GBP70653.1"/>
    <property type="molecule type" value="Genomic_DNA"/>
</dbReference>
<evidence type="ECO:0000256" key="1">
    <source>
        <dbReference type="SAM" id="MobiDB-lite"/>
    </source>
</evidence>
<feature type="region of interest" description="Disordered" evidence="1">
    <location>
        <begin position="1"/>
        <end position="25"/>
    </location>
</feature>
<reference evidence="2 3" key="1">
    <citation type="journal article" date="2019" name="Commun. Biol.">
        <title>The bagworm genome reveals a unique fibroin gene that provides high tensile strength.</title>
        <authorList>
            <person name="Kono N."/>
            <person name="Nakamura H."/>
            <person name="Ohtoshi R."/>
            <person name="Tomita M."/>
            <person name="Numata K."/>
            <person name="Arakawa K."/>
        </authorList>
    </citation>
    <scope>NUCLEOTIDE SEQUENCE [LARGE SCALE GENOMIC DNA]</scope>
</reference>
<dbReference type="Proteomes" id="UP000299102">
    <property type="component" value="Unassembled WGS sequence"/>
</dbReference>
<accession>A0A4C1Y5N5</accession>
<name>A0A4C1Y5N5_EUMVA</name>
<evidence type="ECO:0000313" key="3">
    <source>
        <dbReference type="Proteomes" id="UP000299102"/>
    </source>
</evidence>
<evidence type="ECO:0000313" key="2">
    <source>
        <dbReference type="EMBL" id="GBP70653.1"/>
    </source>
</evidence>
<protein>
    <submittedName>
        <fullName evidence="2">Uncharacterized protein</fullName>
    </submittedName>
</protein>
<gene>
    <name evidence="2" type="ORF">EVAR_88827_1</name>
</gene>
<proteinExistence type="predicted"/>
<comment type="caution">
    <text evidence="2">The sequence shown here is derived from an EMBL/GenBank/DDBJ whole genome shotgun (WGS) entry which is preliminary data.</text>
</comment>